<feature type="region of interest" description="Disordered" evidence="9">
    <location>
        <begin position="168"/>
        <end position="199"/>
    </location>
</feature>
<dbReference type="InterPro" id="IPR048351">
    <property type="entry name" value="SOK_DIX"/>
</dbReference>
<evidence type="ECO:0000256" key="5">
    <source>
        <dbReference type="ARBA" id="ARBA00023136"/>
    </source>
</evidence>
<evidence type="ECO:0000256" key="7">
    <source>
        <dbReference type="ARBA" id="ARBA00024211"/>
    </source>
</evidence>
<organism evidence="11 12">
    <name type="scientific">Fraxinus pennsylvanica</name>
    <dbReference type="NCBI Taxonomy" id="56036"/>
    <lineage>
        <taxon>Eukaryota</taxon>
        <taxon>Viridiplantae</taxon>
        <taxon>Streptophyta</taxon>
        <taxon>Embryophyta</taxon>
        <taxon>Tracheophyta</taxon>
        <taxon>Spermatophyta</taxon>
        <taxon>Magnoliopsida</taxon>
        <taxon>eudicotyledons</taxon>
        <taxon>Gunneridae</taxon>
        <taxon>Pentapetalae</taxon>
        <taxon>asterids</taxon>
        <taxon>lamiids</taxon>
        <taxon>Lamiales</taxon>
        <taxon>Oleaceae</taxon>
        <taxon>Oleeae</taxon>
        <taxon>Fraxinus</taxon>
    </lineage>
</organism>
<accession>A0AAD1Z538</accession>
<dbReference type="EMBL" id="OU503040">
    <property type="protein sequence ID" value="CAI9761661.1"/>
    <property type="molecule type" value="Genomic_DNA"/>
</dbReference>
<proteinExistence type="inferred from homology"/>
<evidence type="ECO:0000256" key="3">
    <source>
        <dbReference type="ARBA" id="ARBA00022475"/>
    </source>
</evidence>
<evidence type="ECO:0000313" key="11">
    <source>
        <dbReference type="EMBL" id="CAI9761661.1"/>
    </source>
</evidence>
<feature type="domain" description="SOSEKI DIX-like" evidence="10">
    <location>
        <begin position="27"/>
        <end position="114"/>
    </location>
</feature>
<dbReference type="GO" id="GO:0051302">
    <property type="term" value="P:regulation of cell division"/>
    <property type="evidence" value="ECO:0007669"/>
    <property type="project" value="UniProtKB-ARBA"/>
</dbReference>
<evidence type="ECO:0000256" key="4">
    <source>
        <dbReference type="ARBA" id="ARBA00022618"/>
    </source>
</evidence>
<dbReference type="GO" id="GO:0005886">
    <property type="term" value="C:plasma membrane"/>
    <property type="evidence" value="ECO:0007669"/>
    <property type="project" value="UniProtKB-SubCell"/>
</dbReference>
<keyword evidence="2" id="KW-0217">Developmental protein</keyword>
<gene>
    <name evidence="11" type="ORF">FPE_LOCUS9091</name>
</gene>
<evidence type="ECO:0000256" key="1">
    <source>
        <dbReference type="ARBA" id="ARBA00004413"/>
    </source>
</evidence>
<dbReference type="GO" id="GO:2000067">
    <property type="term" value="P:regulation of root morphogenesis"/>
    <property type="evidence" value="ECO:0007669"/>
    <property type="project" value="UniProtKB-ARBA"/>
</dbReference>
<evidence type="ECO:0000256" key="2">
    <source>
        <dbReference type="ARBA" id="ARBA00022473"/>
    </source>
</evidence>
<evidence type="ECO:0000256" key="6">
    <source>
        <dbReference type="ARBA" id="ARBA00023306"/>
    </source>
</evidence>
<keyword evidence="3" id="KW-1003">Cell membrane</keyword>
<dbReference type="InterPro" id="IPR021182">
    <property type="entry name" value="SOK_magnoliopsida"/>
</dbReference>
<dbReference type="AlphaFoldDB" id="A0AAD1Z538"/>
<dbReference type="PANTHER" id="PTHR31083">
    <property type="entry name" value="UPSTREAM OF FLC PROTEIN (DUF966)"/>
    <property type="match status" value="1"/>
</dbReference>
<dbReference type="InterPro" id="IPR010369">
    <property type="entry name" value="SOK"/>
</dbReference>
<dbReference type="Pfam" id="PF06136">
    <property type="entry name" value="SOK"/>
    <property type="match status" value="1"/>
</dbReference>
<evidence type="ECO:0000313" key="12">
    <source>
        <dbReference type="Proteomes" id="UP000834106"/>
    </source>
</evidence>
<evidence type="ECO:0000256" key="8">
    <source>
        <dbReference type="ARBA" id="ARBA00046534"/>
    </source>
</evidence>
<keyword evidence="4" id="KW-0132">Cell division</keyword>
<keyword evidence="5" id="KW-0472">Membrane</keyword>
<dbReference type="PIRSF" id="PIRSF031043">
    <property type="entry name" value="UCP031043"/>
    <property type="match status" value="1"/>
</dbReference>
<comment type="subunit">
    <text evidence="8">Homodimer. Forms long polymer filaments with other SOKs proteins polymers (e.g. SOK1, SOK2, SOK3 and SOK4) crucial for polar localization and biological activity. Binds to ANGUSTIFOLIA (AN).</text>
</comment>
<protein>
    <recommendedName>
        <fullName evidence="10">SOSEKI DIX-like domain-containing protein</fullName>
    </recommendedName>
</protein>
<name>A0AAD1Z538_9LAMI</name>
<comment type="similarity">
    <text evidence="7">Belongs to the SOSEKI family.</text>
</comment>
<dbReference type="GO" id="GO:0090708">
    <property type="term" value="P:specification of plant organ axis polarity"/>
    <property type="evidence" value="ECO:0007669"/>
    <property type="project" value="UniProtKB-ARBA"/>
</dbReference>
<comment type="subcellular location">
    <subcellularLocation>
        <location evidence="1">Cell membrane</location>
        <topology evidence="1">Peripheral membrane protein</topology>
        <orientation evidence="1">Cytoplasmic side</orientation>
    </subcellularLocation>
</comment>
<keyword evidence="6" id="KW-0131">Cell cycle</keyword>
<evidence type="ECO:0000256" key="9">
    <source>
        <dbReference type="SAM" id="MobiDB-lite"/>
    </source>
</evidence>
<evidence type="ECO:0000259" key="10">
    <source>
        <dbReference type="Pfam" id="PF06136"/>
    </source>
</evidence>
<dbReference type="GO" id="GO:0051258">
    <property type="term" value="P:protein polymerization"/>
    <property type="evidence" value="ECO:0007669"/>
    <property type="project" value="UniProtKB-ARBA"/>
</dbReference>
<keyword evidence="12" id="KW-1185">Reference proteome</keyword>
<dbReference type="GO" id="GO:0051301">
    <property type="term" value="P:cell division"/>
    <property type="evidence" value="ECO:0007669"/>
    <property type="project" value="UniProtKB-KW"/>
</dbReference>
<dbReference type="Proteomes" id="UP000834106">
    <property type="component" value="Chromosome 5"/>
</dbReference>
<sequence>MRGGREGERERERETGREKGMKSESKVCVVYYLCRNGQLEHPHFMEVSLSSPDGLYLRDVLSRLTLLRGKDIAYMYSWSSKRSYKNGYVWHDLSEDDMLEPTNGNDYILKGSELHQSSSTSQSNALSSISVTAKRKKNQSWSSFENPHEQEKNNYRVIYKSESNRELGRKFDAATQTEDTTGRRRRSTNMKQVEEKTSVETISSNGLKYENGHIGYRSSDNGKMKASHVFKKLITCGSSFTISRHI</sequence>
<reference evidence="11" key="1">
    <citation type="submission" date="2023-05" db="EMBL/GenBank/DDBJ databases">
        <authorList>
            <person name="Huff M."/>
        </authorList>
    </citation>
    <scope>NUCLEOTIDE SEQUENCE</scope>
</reference>
<dbReference type="PANTHER" id="PTHR31083:SF25">
    <property type="entry name" value="PROTEIN UPSTREAM OF FLC-LIKE"/>
    <property type="match status" value="1"/>
</dbReference>